<accession>A0A1J1J7L6</accession>
<evidence type="ECO:0000313" key="1">
    <source>
        <dbReference type="EMBL" id="CRL07962.1"/>
    </source>
</evidence>
<sequence>MTKNLDKYQNLKYRVKSLVVLARCGLKKNHLKKRSFLSLNVESKKLKVIHSIKYERYSSTSSDDDDDDH</sequence>
<proteinExistence type="predicted"/>
<organism evidence="1 2">
    <name type="scientific">Clunio marinus</name>
    <dbReference type="NCBI Taxonomy" id="568069"/>
    <lineage>
        <taxon>Eukaryota</taxon>
        <taxon>Metazoa</taxon>
        <taxon>Ecdysozoa</taxon>
        <taxon>Arthropoda</taxon>
        <taxon>Hexapoda</taxon>
        <taxon>Insecta</taxon>
        <taxon>Pterygota</taxon>
        <taxon>Neoptera</taxon>
        <taxon>Endopterygota</taxon>
        <taxon>Diptera</taxon>
        <taxon>Nematocera</taxon>
        <taxon>Chironomoidea</taxon>
        <taxon>Chironomidae</taxon>
        <taxon>Clunio</taxon>
    </lineage>
</organism>
<name>A0A1J1J7L6_9DIPT</name>
<protein>
    <submittedName>
        <fullName evidence="1">CLUMA_CG021181, isoform A</fullName>
    </submittedName>
</protein>
<keyword evidence="2" id="KW-1185">Reference proteome</keyword>
<gene>
    <name evidence="1" type="ORF">CLUMA_CG021181</name>
</gene>
<dbReference type="Proteomes" id="UP000183832">
    <property type="component" value="Unassembled WGS sequence"/>
</dbReference>
<dbReference type="AlphaFoldDB" id="A0A1J1J7L6"/>
<dbReference type="EMBL" id="CVRI01000074">
    <property type="protein sequence ID" value="CRL07962.1"/>
    <property type="molecule type" value="Genomic_DNA"/>
</dbReference>
<evidence type="ECO:0000313" key="2">
    <source>
        <dbReference type="Proteomes" id="UP000183832"/>
    </source>
</evidence>
<reference evidence="1 2" key="1">
    <citation type="submission" date="2015-04" db="EMBL/GenBank/DDBJ databases">
        <authorList>
            <person name="Syromyatnikov M.Y."/>
            <person name="Popov V.N."/>
        </authorList>
    </citation>
    <scope>NUCLEOTIDE SEQUENCE [LARGE SCALE GENOMIC DNA]</scope>
</reference>